<dbReference type="RefSeq" id="XP_040875460.1">
    <property type="nucleotide sequence ID" value="XM_041028867.1"/>
</dbReference>
<dbReference type="EMBL" id="KL584855">
    <property type="protein sequence ID" value="KEQ58437.1"/>
    <property type="molecule type" value="Genomic_DNA"/>
</dbReference>
<dbReference type="AlphaFoldDB" id="A0A074VLA6"/>
<gene>
    <name evidence="1" type="ORF">M437DRAFT_88585</name>
</gene>
<reference evidence="1 2" key="1">
    <citation type="journal article" date="2014" name="BMC Genomics">
        <title>Genome sequencing of four Aureobasidium pullulans varieties: biotechnological potential, stress tolerance, and description of new species.</title>
        <authorList>
            <person name="Gostin Ar C."/>
            <person name="Ohm R.A."/>
            <person name="Kogej T."/>
            <person name="Sonjak S."/>
            <person name="Turk M."/>
            <person name="Zajc J."/>
            <person name="Zalar P."/>
            <person name="Grube M."/>
            <person name="Sun H."/>
            <person name="Han J."/>
            <person name="Sharma A."/>
            <person name="Chiniquy J."/>
            <person name="Ngan C.Y."/>
            <person name="Lipzen A."/>
            <person name="Barry K."/>
            <person name="Grigoriev I.V."/>
            <person name="Gunde-Cimerman N."/>
        </authorList>
    </citation>
    <scope>NUCLEOTIDE SEQUENCE [LARGE SCALE GENOMIC DNA]</scope>
    <source>
        <strain evidence="1 2">CBS 110374</strain>
    </source>
</reference>
<dbReference type="HOGENOM" id="CLU_1061659_0_0_1"/>
<proteinExistence type="predicted"/>
<dbReference type="Proteomes" id="UP000030672">
    <property type="component" value="Unassembled WGS sequence"/>
</dbReference>
<protein>
    <submittedName>
        <fullName evidence="1">Uncharacterized protein</fullName>
    </submittedName>
</protein>
<dbReference type="GeneID" id="63922240"/>
<evidence type="ECO:0000313" key="2">
    <source>
        <dbReference type="Proteomes" id="UP000030672"/>
    </source>
</evidence>
<organism evidence="1 2">
    <name type="scientific">Aureobasidium melanogenum (strain CBS 110374)</name>
    <name type="common">Aureobasidium pullulans var. melanogenum</name>
    <dbReference type="NCBI Taxonomy" id="1043003"/>
    <lineage>
        <taxon>Eukaryota</taxon>
        <taxon>Fungi</taxon>
        <taxon>Dikarya</taxon>
        <taxon>Ascomycota</taxon>
        <taxon>Pezizomycotina</taxon>
        <taxon>Dothideomycetes</taxon>
        <taxon>Dothideomycetidae</taxon>
        <taxon>Dothideales</taxon>
        <taxon>Saccotheciaceae</taxon>
        <taxon>Aureobasidium</taxon>
    </lineage>
</organism>
<sequence length="262" mass="29393">MEVPQYLLLDLFSRSRAQGVVVLAEQWRTTQQYIAAWRASINGPTTRDSMFPGFTKQMVICLKAEATDNMSQVFNLIEHVGLANELSKALSTISNTHGDNYQTYVAWRRQQERRGGSLDSYGSFRKFIIHQAVTTLFGHEPESTAVNLKLVNSLVRRAEVLRALELAFGPGVFVLLLGFTGSSEKAWNEGTEAILKTLPNSCPMRRRVCNLANKNIWSKVVNNEQLYGPKLDAELRDISDRGNKDLLTLLSPEGEEITEDSV</sequence>
<evidence type="ECO:0000313" key="1">
    <source>
        <dbReference type="EMBL" id="KEQ58437.1"/>
    </source>
</evidence>
<accession>A0A074VLA6</accession>
<name>A0A074VLA6_AURM1</name>
<keyword evidence="2" id="KW-1185">Reference proteome</keyword>